<comment type="caution">
    <text evidence="2">The sequence shown here is derived from an EMBL/GenBank/DDBJ whole genome shotgun (WGS) entry which is preliminary data.</text>
</comment>
<proteinExistence type="predicted"/>
<dbReference type="RefSeq" id="WP_261237161.1">
    <property type="nucleotide sequence ID" value="NZ_JAMXFA010000047.1"/>
</dbReference>
<keyword evidence="3" id="KW-1185">Reference proteome</keyword>
<gene>
    <name evidence="2" type="ORF">NG792_24515</name>
</gene>
<feature type="signal peptide" evidence="1">
    <location>
        <begin position="1"/>
        <end position="18"/>
    </location>
</feature>
<protein>
    <recommendedName>
        <fullName evidence="4">DUF4384 domain-containing protein</fullName>
    </recommendedName>
</protein>
<accession>A0ABT2NG92</accession>
<reference evidence="2 3" key="1">
    <citation type="journal article" date="2022" name="Front. Microbiol.">
        <title>High genomic differentiation and limited gene flow indicate recent cryptic speciation within the genus Laspinema (cyanobacteria).</title>
        <authorList>
            <person name="Stanojkovic A."/>
            <person name="Skoupy S."/>
            <person name="Skaloud P."/>
            <person name="Dvorak P."/>
        </authorList>
    </citation>
    <scope>NUCLEOTIDE SEQUENCE [LARGE SCALE GENOMIC DNA]</scope>
    <source>
        <strain evidence="2 3">D3b</strain>
    </source>
</reference>
<name>A0ABT2NG92_9CYAN</name>
<evidence type="ECO:0000256" key="1">
    <source>
        <dbReference type="SAM" id="SignalP"/>
    </source>
</evidence>
<dbReference type="EMBL" id="JAMXFA010000047">
    <property type="protein sequence ID" value="MCT7980894.1"/>
    <property type="molecule type" value="Genomic_DNA"/>
</dbReference>
<keyword evidence="1" id="KW-0732">Signal</keyword>
<evidence type="ECO:0000313" key="2">
    <source>
        <dbReference type="EMBL" id="MCT7980894.1"/>
    </source>
</evidence>
<evidence type="ECO:0008006" key="4">
    <source>
        <dbReference type="Google" id="ProtNLM"/>
    </source>
</evidence>
<organism evidence="2 3">
    <name type="scientific">Laspinema olomoucense D3b</name>
    <dbReference type="NCBI Taxonomy" id="2953688"/>
    <lineage>
        <taxon>Bacteria</taxon>
        <taxon>Bacillati</taxon>
        <taxon>Cyanobacteriota</taxon>
        <taxon>Cyanophyceae</taxon>
        <taxon>Oscillatoriophycideae</taxon>
        <taxon>Oscillatoriales</taxon>
        <taxon>Laspinemataceae</taxon>
        <taxon>Laspinema</taxon>
        <taxon>Laspinema olomoucense</taxon>
    </lineage>
</organism>
<feature type="chain" id="PRO_5047056834" description="DUF4384 domain-containing protein" evidence="1">
    <location>
        <begin position="19"/>
        <end position="175"/>
    </location>
</feature>
<sequence>MNLRLFAAIAFLSLVCVGCDSNPLAQQLPGGAPVTTTSPTVTERYDLQMNQSEIVMRLTEVAFAEDSTIVTLSITNGRREVIKIDPEKEHIFIYDDKNNKYNLAIPPDNPLIQIPPGTTLNGQFVFMGRLLPEVNSIRLQNRMEWVRANSSSRQWTQFDMTNIEISRNSENDPTN</sequence>
<dbReference type="Proteomes" id="UP001525961">
    <property type="component" value="Unassembled WGS sequence"/>
</dbReference>
<evidence type="ECO:0000313" key="3">
    <source>
        <dbReference type="Proteomes" id="UP001525961"/>
    </source>
</evidence>